<dbReference type="InterPro" id="IPR020846">
    <property type="entry name" value="MFS_dom"/>
</dbReference>
<feature type="transmembrane region" description="Helical" evidence="6">
    <location>
        <begin position="398"/>
        <end position="421"/>
    </location>
</feature>
<dbReference type="Proteomes" id="UP000799771">
    <property type="component" value="Unassembled WGS sequence"/>
</dbReference>
<gene>
    <name evidence="8" type="ORF">P153DRAFT_424028</name>
</gene>
<feature type="transmembrane region" description="Helical" evidence="6">
    <location>
        <begin position="301"/>
        <end position="320"/>
    </location>
</feature>
<feature type="transmembrane region" description="Helical" evidence="6">
    <location>
        <begin position="32"/>
        <end position="53"/>
    </location>
</feature>
<sequence length="469" mass="51735">MEKLTTSTIVDWDSADDPNNPMNWSKNKKWSTIALVAYITFVTSFGSTIFAPGVPQLLRDFHNTNEELASFIVSIYILGFCVGPLFLAPLGEIYGRFPVYYVANILFLIFSVACAVSTGMGMFVFFRLCQGISACPPLVLGGGTISDLMVPVERGKALTIWAMGPLLGPVVGPVIGGFMAQEIGWRWTFWFTAIMTGVGIIATHFILRETYAPVLLEKKAANLRKKTGDPNHKSKFDKGFTRIQYFKLAIIRPTKMLFFSPIVAILAIDMSIIYSYLYFLFTTFGFVFQEQYGFNAGEVGLAYLGLGVGFVLGQFGVGSMADKYYKKKAAEGPTKPEHRLPPLIVGAFLIPIGLIWYGWSAKYAVHWIVPIIGTSFIGFGIMCAFLPIQMYLIDTFGMYAASALATNTVVRSLFGAVLPLAGRRLYADLGLGWGNTLLAFIALALSPVPFLLLKYGEKIRTHPKFQVTL</sequence>
<dbReference type="AlphaFoldDB" id="A0A6A6A8C6"/>
<evidence type="ECO:0000256" key="5">
    <source>
        <dbReference type="ARBA" id="ARBA00023136"/>
    </source>
</evidence>
<protein>
    <submittedName>
        <fullName evidence="8">Polyamine transporter 1</fullName>
    </submittedName>
</protein>
<proteinExistence type="inferred from homology"/>
<evidence type="ECO:0000256" key="4">
    <source>
        <dbReference type="ARBA" id="ARBA00022989"/>
    </source>
</evidence>
<keyword evidence="5 6" id="KW-0472">Membrane</keyword>
<keyword evidence="3 6" id="KW-0812">Transmembrane</keyword>
<name>A0A6A6A8C6_9PLEO</name>
<feature type="transmembrane region" description="Helical" evidence="6">
    <location>
        <begin position="340"/>
        <end position="359"/>
    </location>
</feature>
<dbReference type="GO" id="GO:0016020">
    <property type="term" value="C:membrane"/>
    <property type="evidence" value="ECO:0007669"/>
    <property type="project" value="UniProtKB-SubCell"/>
</dbReference>
<dbReference type="GeneID" id="54412894"/>
<dbReference type="GO" id="GO:0022857">
    <property type="term" value="F:transmembrane transporter activity"/>
    <property type="evidence" value="ECO:0007669"/>
    <property type="project" value="InterPro"/>
</dbReference>
<dbReference type="PANTHER" id="PTHR23502">
    <property type="entry name" value="MAJOR FACILITATOR SUPERFAMILY"/>
    <property type="match status" value="1"/>
</dbReference>
<dbReference type="OrthoDB" id="5296287at2759"/>
<dbReference type="RefSeq" id="XP_033522479.1">
    <property type="nucleotide sequence ID" value="XM_033672462.1"/>
</dbReference>
<dbReference type="InterPro" id="IPR011701">
    <property type="entry name" value="MFS"/>
</dbReference>
<dbReference type="FunFam" id="1.20.1250.20:FF:000011">
    <property type="entry name" value="MFS multidrug transporter, putative"/>
    <property type="match status" value="1"/>
</dbReference>
<keyword evidence="4 6" id="KW-1133">Transmembrane helix</keyword>
<accession>A0A6A6A8C6</accession>
<feature type="transmembrane region" description="Helical" evidence="6">
    <location>
        <begin position="257"/>
        <end position="281"/>
    </location>
</feature>
<comment type="similarity">
    <text evidence="2">Belongs to the major facilitator superfamily.</text>
</comment>
<organism evidence="8 9">
    <name type="scientific">Dothidotthia symphoricarpi CBS 119687</name>
    <dbReference type="NCBI Taxonomy" id="1392245"/>
    <lineage>
        <taxon>Eukaryota</taxon>
        <taxon>Fungi</taxon>
        <taxon>Dikarya</taxon>
        <taxon>Ascomycota</taxon>
        <taxon>Pezizomycotina</taxon>
        <taxon>Dothideomycetes</taxon>
        <taxon>Pleosporomycetidae</taxon>
        <taxon>Pleosporales</taxon>
        <taxon>Dothidotthiaceae</taxon>
        <taxon>Dothidotthia</taxon>
    </lineage>
</organism>
<dbReference type="CDD" id="cd17323">
    <property type="entry name" value="MFS_Tpo1_MDR_like"/>
    <property type="match status" value="1"/>
</dbReference>
<dbReference type="SUPFAM" id="SSF103473">
    <property type="entry name" value="MFS general substrate transporter"/>
    <property type="match status" value="1"/>
</dbReference>
<dbReference type="EMBL" id="ML977509">
    <property type="protein sequence ID" value="KAF2128090.1"/>
    <property type="molecule type" value="Genomic_DNA"/>
</dbReference>
<evidence type="ECO:0000313" key="8">
    <source>
        <dbReference type="EMBL" id="KAF2128090.1"/>
    </source>
</evidence>
<feature type="transmembrane region" description="Helical" evidence="6">
    <location>
        <begin position="433"/>
        <end position="453"/>
    </location>
</feature>
<feature type="transmembrane region" description="Helical" evidence="6">
    <location>
        <begin position="99"/>
        <end position="125"/>
    </location>
</feature>
<dbReference type="Pfam" id="PF07690">
    <property type="entry name" value="MFS_1"/>
    <property type="match status" value="1"/>
</dbReference>
<evidence type="ECO:0000256" key="6">
    <source>
        <dbReference type="SAM" id="Phobius"/>
    </source>
</evidence>
<feature type="transmembrane region" description="Helical" evidence="6">
    <location>
        <begin position="365"/>
        <end position="386"/>
    </location>
</feature>
<keyword evidence="9" id="KW-1185">Reference proteome</keyword>
<evidence type="ECO:0000256" key="3">
    <source>
        <dbReference type="ARBA" id="ARBA00022692"/>
    </source>
</evidence>
<feature type="domain" description="Major facilitator superfamily (MFS) profile" evidence="7">
    <location>
        <begin position="32"/>
        <end position="459"/>
    </location>
</feature>
<evidence type="ECO:0000313" key="9">
    <source>
        <dbReference type="Proteomes" id="UP000799771"/>
    </source>
</evidence>
<feature type="transmembrane region" description="Helical" evidence="6">
    <location>
        <begin position="187"/>
        <end position="207"/>
    </location>
</feature>
<dbReference type="PROSITE" id="PS50850">
    <property type="entry name" value="MFS"/>
    <property type="match status" value="1"/>
</dbReference>
<dbReference type="InterPro" id="IPR036259">
    <property type="entry name" value="MFS_trans_sf"/>
</dbReference>
<reference evidence="8" key="1">
    <citation type="journal article" date="2020" name="Stud. Mycol.">
        <title>101 Dothideomycetes genomes: a test case for predicting lifestyles and emergence of pathogens.</title>
        <authorList>
            <person name="Haridas S."/>
            <person name="Albert R."/>
            <person name="Binder M."/>
            <person name="Bloem J."/>
            <person name="Labutti K."/>
            <person name="Salamov A."/>
            <person name="Andreopoulos B."/>
            <person name="Baker S."/>
            <person name="Barry K."/>
            <person name="Bills G."/>
            <person name="Bluhm B."/>
            <person name="Cannon C."/>
            <person name="Castanera R."/>
            <person name="Culley D."/>
            <person name="Daum C."/>
            <person name="Ezra D."/>
            <person name="Gonzalez J."/>
            <person name="Henrissat B."/>
            <person name="Kuo A."/>
            <person name="Liang C."/>
            <person name="Lipzen A."/>
            <person name="Lutzoni F."/>
            <person name="Magnuson J."/>
            <person name="Mondo S."/>
            <person name="Nolan M."/>
            <person name="Ohm R."/>
            <person name="Pangilinan J."/>
            <person name="Park H.-J."/>
            <person name="Ramirez L."/>
            <person name="Alfaro M."/>
            <person name="Sun H."/>
            <person name="Tritt A."/>
            <person name="Yoshinaga Y."/>
            <person name="Zwiers L.-H."/>
            <person name="Turgeon B."/>
            <person name="Goodwin S."/>
            <person name="Spatafora J."/>
            <person name="Crous P."/>
            <person name="Grigoriev I."/>
        </authorList>
    </citation>
    <scope>NUCLEOTIDE SEQUENCE</scope>
    <source>
        <strain evidence="8">CBS 119687</strain>
    </source>
</reference>
<feature type="transmembrane region" description="Helical" evidence="6">
    <location>
        <begin position="68"/>
        <end position="87"/>
    </location>
</feature>
<evidence type="ECO:0000256" key="1">
    <source>
        <dbReference type="ARBA" id="ARBA00004141"/>
    </source>
</evidence>
<evidence type="ECO:0000259" key="7">
    <source>
        <dbReference type="PROSITE" id="PS50850"/>
    </source>
</evidence>
<dbReference type="Gene3D" id="1.20.1250.20">
    <property type="entry name" value="MFS general substrate transporter like domains"/>
    <property type="match status" value="1"/>
</dbReference>
<evidence type="ECO:0000256" key="2">
    <source>
        <dbReference type="ARBA" id="ARBA00008335"/>
    </source>
</evidence>
<dbReference type="PANTHER" id="PTHR23502:SF68">
    <property type="entry name" value="MULTIDRUG TRANSPORTER, PUTATIVE (AFU_ORTHOLOGUE AFUA_3G01120)-RELATED"/>
    <property type="match status" value="1"/>
</dbReference>
<comment type="subcellular location">
    <subcellularLocation>
        <location evidence="1">Membrane</location>
        <topology evidence="1">Multi-pass membrane protein</topology>
    </subcellularLocation>
</comment>
<feature type="transmembrane region" description="Helical" evidence="6">
    <location>
        <begin position="157"/>
        <end position="181"/>
    </location>
</feature>
<feature type="transmembrane region" description="Helical" evidence="6">
    <location>
        <begin position="131"/>
        <end position="150"/>
    </location>
</feature>